<dbReference type="EMBL" id="MU118020">
    <property type="protein sequence ID" value="KAF9648060.1"/>
    <property type="molecule type" value="Genomic_DNA"/>
</dbReference>
<proteinExistence type="predicted"/>
<evidence type="ECO:0000313" key="2">
    <source>
        <dbReference type="Proteomes" id="UP000886501"/>
    </source>
</evidence>
<comment type="caution">
    <text evidence="1">The sequence shown here is derived from an EMBL/GenBank/DDBJ whole genome shotgun (WGS) entry which is preliminary data.</text>
</comment>
<reference evidence="1" key="1">
    <citation type="submission" date="2019-10" db="EMBL/GenBank/DDBJ databases">
        <authorList>
            <consortium name="DOE Joint Genome Institute"/>
            <person name="Kuo A."/>
            <person name="Miyauchi S."/>
            <person name="Kiss E."/>
            <person name="Drula E."/>
            <person name="Kohler A."/>
            <person name="Sanchez-Garcia M."/>
            <person name="Andreopoulos B."/>
            <person name="Barry K.W."/>
            <person name="Bonito G."/>
            <person name="Buee M."/>
            <person name="Carver A."/>
            <person name="Chen C."/>
            <person name="Cichocki N."/>
            <person name="Clum A."/>
            <person name="Culley D."/>
            <person name="Crous P.W."/>
            <person name="Fauchery L."/>
            <person name="Girlanda M."/>
            <person name="Hayes R."/>
            <person name="Keri Z."/>
            <person name="Labutti K."/>
            <person name="Lipzen A."/>
            <person name="Lombard V."/>
            <person name="Magnuson J."/>
            <person name="Maillard F."/>
            <person name="Morin E."/>
            <person name="Murat C."/>
            <person name="Nolan M."/>
            <person name="Ohm R."/>
            <person name="Pangilinan J."/>
            <person name="Pereira M."/>
            <person name="Perotto S."/>
            <person name="Peter M."/>
            <person name="Riley R."/>
            <person name="Sitrit Y."/>
            <person name="Stielow B."/>
            <person name="Szollosi G."/>
            <person name="Zifcakova L."/>
            <person name="Stursova M."/>
            <person name="Spatafora J.W."/>
            <person name="Tedersoo L."/>
            <person name="Vaario L.-M."/>
            <person name="Yamada A."/>
            <person name="Yan M."/>
            <person name="Wang P."/>
            <person name="Xu J."/>
            <person name="Bruns T."/>
            <person name="Baldrian P."/>
            <person name="Vilgalys R."/>
            <person name="Henrissat B."/>
            <person name="Grigoriev I.V."/>
            <person name="Hibbett D."/>
            <person name="Nagy L.G."/>
            <person name="Martin F.M."/>
        </authorList>
    </citation>
    <scope>NUCLEOTIDE SEQUENCE</scope>
    <source>
        <strain evidence="1">P2</strain>
    </source>
</reference>
<keyword evidence="2" id="KW-1185">Reference proteome</keyword>
<name>A0ACB6ZF52_THEGA</name>
<accession>A0ACB6ZF52</accession>
<dbReference type="Proteomes" id="UP000886501">
    <property type="component" value="Unassembled WGS sequence"/>
</dbReference>
<protein>
    <submittedName>
        <fullName evidence="1">TPR-like protein</fullName>
    </submittedName>
</protein>
<evidence type="ECO:0000313" key="1">
    <source>
        <dbReference type="EMBL" id="KAF9648060.1"/>
    </source>
</evidence>
<sequence>MIDDGEIEGELRVLVKGAEDERRAAEEQAPSEFWSRTLGWVLGEKEDTEYTKLTLGRFTLNDWNIFASAKGSLEHLGVEYIDALQCNRSRCAPCLMSSKPVMLVIPTLWSRTSQTAHLVDTIQNNLTPFISMQNHYNSKDTAIRKHQQNRQAPTRVPARTTGCIDSKGGRLQISDEGTRNDVSVGAVPNDTEQRTLGNVTPIALIGAGGIGKTSIALTVLRHDRIKERFGYNRRFIRCDQFPASYANFLSRLSKVIGAGIENPEDLTSLRPFLSSGEMILFLDNAESILDPQGTDAQEIYKVVEELSQFSNICLGITSRIRTVPPRCKHLIIPVLSVESACDVFYGIYDNGGRSDIISDLVRRLDFHALSITLLATVASRNTWDYDRLAREWDTRRTQVLRTDYNESLAATIELSLASPTFRRLGPSARDLLGVIAFFPQGVDENLDWLFPTISDKKNTFDKFCLLSLTYRSNGFVTMLAPLRDYLSPKSPEFSPLLHMTKNHYFRKLSVFVDPGRPGFEEARWITSEDANVEHLLDVFISIDTNSDEVWLVCGRFMRHLYWHKKRLVVLGPKIEGLPDNHPSKPECLLRLSQSFQSVGNLAEYKRLLVRTLELWRERGQDLCVADTLTLLCDANRQLCLYKEGIPHAEEALQIYERRNDILGQAQSLKHLAWLLNDDQQLDAAETTISRAVDLFSSINDEFEICQSHRLLGRICLSKGNTGKAMIHFEIARGIASLSNWDEQLFWIHDSLALLLFIQGRFDDAHVHIERAKSHAINDPYYLGRAMESQARFWYKQRRFKKAKSEALHAANVFERLGAADDLERCGVLLRDVDKKTKSWFASLR</sequence>
<gene>
    <name evidence="1" type="ORF">BDM02DRAFT_3129329</name>
</gene>
<organism evidence="1 2">
    <name type="scientific">Thelephora ganbajun</name>
    <name type="common">Ganba fungus</name>
    <dbReference type="NCBI Taxonomy" id="370292"/>
    <lineage>
        <taxon>Eukaryota</taxon>
        <taxon>Fungi</taxon>
        <taxon>Dikarya</taxon>
        <taxon>Basidiomycota</taxon>
        <taxon>Agaricomycotina</taxon>
        <taxon>Agaricomycetes</taxon>
        <taxon>Thelephorales</taxon>
        <taxon>Thelephoraceae</taxon>
        <taxon>Thelephora</taxon>
    </lineage>
</organism>
<reference evidence="1" key="2">
    <citation type="journal article" date="2020" name="Nat. Commun.">
        <title>Large-scale genome sequencing of mycorrhizal fungi provides insights into the early evolution of symbiotic traits.</title>
        <authorList>
            <person name="Miyauchi S."/>
            <person name="Kiss E."/>
            <person name="Kuo A."/>
            <person name="Drula E."/>
            <person name="Kohler A."/>
            <person name="Sanchez-Garcia M."/>
            <person name="Morin E."/>
            <person name="Andreopoulos B."/>
            <person name="Barry K.W."/>
            <person name="Bonito G."/>
            <person name="Buee M."/>
            <person name="Carver A."/>
            <person name="Chen C."/>
            <person name="Cichocki N."/>
            <person name="Clum A."/>
            <person name="Culley D."/>
            <person name="Crous P.W."/>
            <person name="Fauchery L."/>
            <person name="Girlanda M."/>
            <person name="Hayes R.D."/>
            <person name="Keri Z."/>
            <person name="LaButti K."/>
            <person name="Lipzen A."/>
            <person name="Lombard V."/>
            <person name="Magnuson J."/>
            <person name="Maillard F."/>
            <person name="Murat C."/>
            <person name="Nolan M."/>
            <person name="Ohm R.A."/>
            <person name="Pangilinan J."/>
            <person name="Pereira M.F."/>
            <person name="Perotto S."/>
            <person name="Peter M."/>
            <person name="Pfister S."/>
            <person name="Riley R."/>
            <person name="Sitrit Y."/>
            <person name="Stielow J.B."/>
            <person name="Szollosi G."/>
            <person name="Zifcakova L."/>
            <person name="Stursova M."/>
            <person name="Spatafora J.W."/>
            <person name="Tedersoo L."/>
            <person name="Vaario L.M."/>
            <person name="Yamada A."/>
            <person name="Yan M."/>
            <person name="Wang P."/>
            <person name="Xu J."/>
            <person name="Bruns T."/>
            <person name="Baldrian P."/>
            <person name="Vilgalys R."/>
            <person name="Dunand C."/>
            <person name="Henrissat B."/>
            <person name="Grigoriev I.V."/>
            <person name="Hibbett D."/>
            <person name="Nagy L.G."/>
            <person name="Martin F.M."/>
        </authorList>
    </citation>
    <scope>NUCLEOTIDE SEQUENCE</scope>
    <source>
        <strain evidence="1">P2</strain>
    </source>
</reference>